<evidence type="ECO:0000313" key="3">
    <source>
        <dbReference type="EMBL" id="TWR70050.1"/>
    </source>
</evidence>
<dbReference type="Pfam" id="PF17164">
    <property type="entry name" value="DUF5122"/>
    <property type="match status" value="3"/>
</dbReference>
<feature type="compositionally biased region" description="Polar residues" evidence="1">
    <location>
        <begin position="1"/>
        <end position="11"/>
    </location>
</feature>
<dbReference type="RefSeq" id="WP_090409247.1">
    <property type="nucleotide sequence ID" value="NZ_FNKM01000002.1"/>
</dbReference>
<evidence type="ECO:0000313" key="4">
    <source>
        <dbReference type="Proteomes" id="UP000198740"/>
    </source>
</evidence>
<dbReference type="EMBL" id="VFES01000001">
    <property type="protein sequence ID" value="TWR70050.1"/>
    <property type="molecule type" value="Genomic_DNA"/>
</dbReference>
<keyword evidence="4" id="KW-1185">Reference proteome</keyword>
<name>A0A1H1IZ47_9PSED</name>
<dbReference type="EMBL" id="FNKM01000002">
    <property type="protein sequence ID" value="SDR42626.1"/>
    <property type="molecule type" value="Genomic_DNA"/>
</dbReference>
<dbReference type="Proteomes" id="UP000317267">
    <property type="component" value="Unassembled WGS sequence"/>
</dbReference>
<organism evidence="3 5">
    <name type="scientific">Pseudomonas grimontii</name>
    <dbReference type="NCBI Taxonomy" id="129847"/>
    <lineage>
        <taxon>Bacteria</taxon>
        <taxon>Pseudomonadati</taxon>
        <taxon>Pseudomonadota</taxon>
        <taxon>Gammaproteobacteria</taxon>
        <taxon>Pseudomonadales</taxon>
        <taxon>Pseudomonadaceae</taxon>
        <taxon>Pseudomonas</taxon>
    </lineage>
</organism>
<dbReference type="Gene3D" id="2.80.10.50">
    <property type="match status" value="2"/>
</dbReference>
<dbReference type="OrthoDB" id="6849797at2"/>
<reference evidence="2 4" key="1">
    <citation type="submission" date="2016-10" db="EMBL/GenBank/DDBJ databases">
        <authorList>
            <person name="Varghese N."/>
            <person name="Submissions S."/>
        </authorList>
    </citation>
    <scope>NUCLEOTIDE SEQUENCE [LARGE SCALE GENOMIC DNA]</scope>
    <source>
        <strain evidence="2 4">BS2976</strain>
    </source>
</reference>
<dbReference type="AlphaFoldDB" id="A0A1H1IZ47"/>
<proteinExistence type="predicted"/>
<gene>
    <name evidence="3" type="ORF">FIV39_01560</name>
    <name evidence="2" type="ORF">SAMN04490186_6428</name>
</gene>
<dbReference type="NCBIfam" id="TIGR02608">
    <property type="entry name" value="delta_60_rpt"/>
    <property type="match status" value="4"/>
</dbReference>
<evidence type="ECO:0000256" key="1">
    <source>
        <dbReference type="SAM" id="MobiDB-lite"/>
    </source>
</evidence>
<dbReference type="InterPro" id="IPR013431">
    <property type="entry name" value="Delta_60_rpt"/>
</dbReference>
<comment type="caution">
    <text evidence="3">The sequence shown here is derived from an EMBL/GenBank/DDBJ whole genome shotgun (WGS) entry which is preliminary data.</text>
</comment>
<evidence type="ECO:0000313" key="2">
    <source>
        <dbReference type="EMBL" id="SDR42626.1"/>
    </source>
</evidence>
<sequence>MSSSNSDSLEQPGTPDPGFGINGNTTLSSILNDIPGLTVRFRLKGLATDNDGKLLFSASLFKKDHYVYGLGRLNLNGSLDTTFTQNALVTGDFVPSLPAGGSGLTLQADGKILMAGWTSRSSYDNWADLVVARFDSKGSPDTNFAEQGWCILQTRPDEGLTEDSVKVHVQQDGCILVSANYSKRNNPALTVGVLFRLLPNGALDTGLNGNGKLDFKLLDPAAATAINACISQGSDYKIVIAGHAQFTPGLQTAFFARLNPDGTTDTGFGSPQTPGFHRIDSIADHTTLYDLVERADKSLIGAGQVGLNDNRTTKGLIQAITPNGAAHQLFNKGKPMVSQFDDNRDIGWQRIMNTHSGNLTTASEGAWIYIAQFKADGSLNIDFNNKGYIDLDAPVMSTPLVLTERGDQRVIVGANVVGTDPAGGIGALFSFFG</sequence>
<reference evidence="3 5" key="2">
    <citation type="submission" date="2019-06" db="EMBL/GenBank/DDBJ databases">
        <title>Pseudomonas bimorpha sp. nov. isolated from bovine raw milk and skim milk concentrate.</title>
        <authorList>
            <person name="Hofmann K."/>
            <person name="Huptas C."/>
            <person name="Doll E."/>
            <person name="Scherer S."/>
            <person name="Wenning M."/>
        </authorList>
    </citation>
    <scope>NUCLEOTIDE SEQUENCE [LARGE SCALE GENOMIC DNA]</scope>
    <source>
        <strain evidence="3 5">DSM 17515</strain>
    </source>
</reference>
<evidence type="ECO:0000313" key="5">
    <source>
        <dbReference type="Proteomes" id="UP000317267"/>
    </source>
</evidence>
<protein>
    <submittedName>
        <fullName evidence="2">Delta-60 repeat domain-containing protein</fullName>
    </submittedName>
</protein>
<feature type="region of interest" description="Disordered" evidence="1">
    <location>
        <begin position="1"/>
        <end position="22"/>
    </location>
</feature>
<dbReference type="Proteomes" id="UP000198740">
    <property type="component" value="Unassembled WGS sequence"/>
</dbReference>
<accession>A0A1H1IZ47</accession>